<accession>A0ABT2K227</accession>
<sequence>MKELVDSLNESAVDAVMKSGLAKRLSRSAVVIAVRSDFTVDVHTGNDEILTERVRVLGYGVEVGDSVTILRTAGGWVCLGVQMGTYSTQWTNFSLASWQQPFGNGFRQPRYRRIGSAVEMEGVVEFKQDVGGGQMGLFYLSGDCSPPMRVALTVSRSSGNFCQLVVEPDGLVRTHGAPPLAAASWLVVDARFSLR</sequence>
<protein>
    <submittedName>
        <fullName evidence="1">Uncharacterized protein</fullName>
    </submittedName>
</protein>
<gene>
    <name evidence="1" type="ORF">LHJ74_30725</name>
</gene>
<name>A0ABT2K227_9ACTN</name>
<dbReference type="RefSeq" id="WP_260221545.1">
    <property type="nucleotide sequence ID" value="NZ_JAJAGO010000019.1"/>
</dbReference>
<dbReference type="Proteomes" id="UP001156389">
    <property type="component" value="Unassembled WGS sequence"/>
</dbReference>
<dbReference type="EMBL" id="JAJAGO010000019">
    <property type="protein sequence ID" value="MCT2594231.1"/>
    <property type="molecule type" value="Genomic_DNA"/>
</dbReference>
<keyword evidence="2" id="KW-1185">Reference proteome</keyword>
<proteinExistence type="predicted"/>
<comment type="caution">
    <text evidence="1">The sequence shown here is derived from an EMBL/GenBank/DDBJ whole genome shotgun (WGS) entry which is preliminary data.</text>
</comment>
<evidence type="ECO:0000313" key="1">
    <source>
        <dbReference type="EMBL" id="MCT2594231.1"/>
    </source>
</evidence>
<evidence type="ECO:0000313" key="2">
    <source>
        <dbReference type="Proteomes" id="UP001156389"/>
    </source>
</evidence>
<organism evidence="1 2">
    <name type="scientific">Streptomyces gossypii</name>
    <dbReference type="NCBI Taxonomy" id="2883101"/>
    <lineage>
        <taxon>Bacteria</taxon>
        <taxon>Bacillati</taxon>
        <taxon>Actinomycetota</taxon>
        <taxon>Actinomycetes</taxon>
        <taxon>Kitasatosporales</taxon>
        <taxon>Streptomycetaceae</taxon>
        <taxon>Streptomyces</taxon>
    </lineage>
</organism>
<reference evidence="1 2" key="1">
    <citation type="submission" date="2021-10" db="EMBL/GenBank/DDBJ databases">
        <title>Streptomyces gossypii sp. nov., isolated from soil collected from cotton field.</title>
        <authorList>
            <person name="Ge X."/>
            <person name="Chen X."/>
            <person name="Liu W."/>
        </authorList>
    </citation>
    <scope>NUCLEOTIDE SEQUENCE [LARGE SCALE GENOMIC DNA]</scope>
    <source>
        <strain evidence="1 2">N2-109</strain>
    </source>
</reference>